<dbReference type="InterPro" id="IPR027417">
    <property type="entry name" value="P-loop_NTPase"/>
</dbReference>
<accession>C4LIV8</accession>
<evidence type="ECO:0000256" key="1">
    <source>
        <dbReference type="ARBA" id="ARBA00005417"/>
    </source>
</evidence>
<dbReference type="GO" id="GO:0005524">
    <property type="term" value="F:ATP binding"/>
    <property type="evidence" value="ECO:0007669"/>
    <property type="project" value="UniProtKB-KW"/>
</dbReference>
<keyword evidence="9" id="KW-1185">Reference proteome</keyword>
<dbReference type="InterPro" id="IPR046342">
    <property type="entry name" value="CBS_dom_sf"/>
</dbReference>
<evidence type="ECO:0000256" key="3">
    <source>
        <dbReference type="ARBA" id="ARBA00022741"/>
    </source>
</evidence>
<dbReference type="eggNOG" id="COG1125">
    <property type="taxonomic scope" value="Bacteria"/>
</dbReference>
<evidence type="ECO:0000256" key="5">
    <source>
        <dbReference type="ARBA" id="ARBA00066388"/>
    </source>
</evidence>
<evidence type="ECO:0000259" key="7">
    <source>
        <dbReference type="PROSITE" id="PS50893"/>
    </source>
</evidence>
<dbReference type="PROSITE" id="PS00211">
    <property type="entry name" value="ABC_TRANSPORTER_1"/>
    <property type="match status" value="1"/>
</dbReference>
<dbReference type="InterPro" id="IPR003439">
    <property type="entry name" value="ABC_transporter-like_ATP-bd"/>
</dbReference>
<dbReference type="RefSeq" id="WP_012731650.1">
    <property type="nucleotide sequence ID" value="NC_012704.1"/>
</dbReference>
<dbReference type="Gene3D" id="3.40.50.300">
    <property type="entry name" value="P-loop containing nucleotide triphosphate hydrolases"/>
    <property type="match status" value="1"/>
</dbReference>
<keyword evidence="2" id="KW-0813">Transport</keyword>
<dbReference type="HOGENOM" id="CLU_000604_2_2_11"/>
<keyword evidence="3" id="KW-0547">Nucleotide-binding</keyword>
<dbReference type="SUPFAM" id="SSF54631">
    <property type="entry name" value="CBS-domain pair"/>
    <property type="match status" value="1"/>
</dbReference>
<dbReference type="STRING" id="645127.ckrop_1010"/>
<dbReference type="PANTHER" id="PTHR43117">
    <property type="entry name" value="OSMOPROTECTANT IMPORT ATP-BINDING PROTEIN OSMV"/>
    <property type="match status" value="1"/>
</dbReference>
<dbReference type="SMART" id="SM00382">
    <property type="entry name" value="AAA"/>
    <property type="match status" value="1"/>
</dbReference>
<evidence type="ECO:0000313" key="8">
    <source>
        <dbReference type="EMBL" id="ACR17763.1"/>
    </source>
</evidence>
<evidence type="ECO:0000256" key="4">
    <source>
        <dbReference type="ARBA" id="ARBA00022840"/>
    </source>
</evidence>
<dbReference type="Pfam" id="PF00005">
    <property type="entry name" value="ABC_tran"/>
    <property type="match status" value="1"/>
</dbReference>
<feature type="domain" description="ABC transporter" evidence="7">
    <location>
        <begin position="35"/>
        <end position="272"/>
    </location>
</feature>
<reference evidence="8 9" key="1">
    <citation type="journal article" date="2008" name="J. Biotechnol.">
        <title>Ultrafast pyrosequencing of Corynebacterium kroppenstedtii DSM44385 revealed insights into the physiology of a lipophilic corynebacterium that lacks mycolic acids.</title>
        <authorList>
            <person name="Tauch A."/>
            <person name="Schneider J."/>
            <person name="Szczepanowski R."/>
            <person name="Tilker A."/>
            <person name="Viehoever P."/>
            <person name="Gartemann K.-H."/>
            <person name="Arnold W."/>
            <person name="Blom J."/>
            <person name="Brinkrolf K."/>
            <person name="Brune I."/>
            <person name="Goetker S."/>
            <person name="Weisshaar B."/>
            <person name="Goesmann A."/>
            <person name="Droege M."/>
            <person name="Puehler A."/>
        </authorList>
    </citation>
    <scope>NUCLEOTIDE SEQUENCE [LARGE SCALE GENOMIC DNA]</scope>
    <source>
        <strain evidence="9">DSM 44385 / JCM 11950 / CIP 105744 / CCUG 35717</strain>
    </source>
</reference>
<comment type="similarity">
    <text evidence="1">Belongs to the ABC transporter superfamily.</text>
</comment>
<dbReference type="GO" id="GO:0016887">
    <property type="term" value="F:ATP hydrolysis activity"/>
    <property type="evidence" value="ECO:0007669"/>
    <property type="project" value="InterPro"/>
</dbReference>
<dbReference type="EC" id="7.6.2.9" evidence="5"/>
<dbReference type="FunFam" id="3.40.50.300:FF:000425">
    <property type="entry name" value="Probable ABC transporter, ATP-binding subunit"/>
    <property type="match status" value="1"/>
</dbReference>
<sequence length="420" mass="46201">MSSLNTHHHRIQDSGHTRQGSDPVGETSGRSGVDIVLDGVQKKFPGQETPAVTHLDLTINAGNTVIFVGPSGCGKTTSLKMINRLIEPTSGHIFIDGDDVTKKNATELRRKIGYVIQGGSLLPHLTVGDNVGLVPGLLKWKKSDISARTDELLDMVGLDPSVYRDRYPRELSGGQQQRVGVARGLAADPPVILMDEPFGAVDPITRNHLQDELLSIQEDLHKTIICVSHDIDEAIKLGDKIVIFNVGGVVEQYDTPQNILASPANDFVVDFVGSGSRLKQLALLRVSDMQLDQPPICHIGDRVDEVTERVMRTGEDSVVILDERGRPKDWVYLDGISRFDYVPTPTVKLQTVVDLRSTLNNALDSMLSSSHGGAMVTDRDRYVGTINYDKVNQYVHQQTRPDHEAKPILWNSGTERDVDV</sequence>
<dbReference type="OrthoDB" id="9802264at2"/>
<dbReference type="KEGG" id="ckp:ckrop_1010"/>
<feature type="region of interest" description="Disordered" evidence="6">
    <location>
        <begin position="1"/>
        <end position="31"/>
    </location>
</feature>
<evidence type="ECO:0000313" key="9">
    <source>
        <dbReference type="Proteomes" id="UP000001473"/>
    </source>
</evidence>
<dbReference type="GO" id="GO:0015418">
    <property type="term" value="F:ABC-type quaternary ammonium compound transporting activity"/>
    <property type="evidence" value="ECO:0007669"/>
    <property type="project" value="UniProtKB-EC"/>
</dbReference>
<feature type="compositionally biased region" description="Basic residues" evidence="6">
    <location>
        <begin position="1"/>
        <end position="10"/>
    </location>
</feature>
<gene>
    <name evidence="8" type="ordered locus">ckrop_1010</name>
</gene>
<dbReference type="EMBL" id="CP001620">
    <property type="protein sequence ID" value="ACR17763.1"/>
    <property type="molecule type" value="Genomic_DNA"/>
</dbReference>
<protein>
    <recommendedName>
        <fullName evidence="5">ABC-type quaternary amine transporter</fullName>
        <ecNumber evidence="5">7.6.2.9</ecNumber>
    </recommendedName>
</protein>
<evidence type="ECO:0000256" key="2">
    <source>
        <dbReference type="ARBA" id="ARBA00022448"/>
    </source>
</evidence>
<evidence type="ECO:0000256" key="6">
    <source>
        <dbReference type="SAM" id="MobiDB-lite"/>
    </source>
</evidence>
<organism evidence="8 9">
    <name type="scientific">Corynebacterium kroppenstedtii (strain DSM 44385 / JCM 11950 / CIP 105744 / CCUG 35717)</name>
    <dbReference type="NCBI Taxonomy" id="645127"/>
    <lineage>
        <taxon>Bacteria</taxon>
        <taxon>Bacillati</taxon>
        <taxon>Actinomycetota</taxon>
        <taxon>Actinomycetes</taxon>
        <taxon>Mycobacteriales</taxon>
        <taxon>Corynebacteriaceae</taxon>
        <taxon>Corynebacterium</taxon>
    </lineage>
</organism>
<dbReference type="PANTHER" id="PTHR43117:SF4">
    <property type="entry name" value="OSMOPROTECTANT IMPORT ATP-BINDING PROTEIN OSMV"/>
    <property type="match status" value="1"/>
</dbReference>
<dbReference type="AlphaFoldDB" id="C4LIV8"/>
<dbReference type="PROSITE" id="PS50893">
    <property type="entry name" value="ABC_TRANSPORTER_2"/>
    <property type="match status" value="1"/>
</dbReference>
<dbReference type="SUPFAM" id="SSF52540">
    <property type="entry name" value="P-loop containing nucleoside triphosphate hydrolases"/>
    <property type="match status" value="1"/>
</dbReference>
<keyword evidence="4 8" id="KW-0067">ATP-binding</keyword>
<name>C4LIV8_CORK4</name>
<dbReference type="Proteomes" id="UP000001473">
    <property type="component" value="Chromosome"/>
</dbReference>
<dbReference type="InterPro" id="IPR003593">
    <property type="entry name" value="AAA+_ATPase"/>
</dbReference>
<dbReference type="InterPro" id="IPR017871">
    <property type="entry name" value="ABC_transporter-like_CS"/>
</dbReference>
<proteinExistence type="inferred from homology"/>